<proteinExistence type="inferred from homology"/>
<evidence type="ECO:0000256" key="2">
    <source>
        <dbReference type="ARBA" id="ARBA00007776"/>
    </source>
</evidence>
<dbReference type="GO" id="GO:0005886">
    <property type="term" value="C:plasma membrane"/>
    <property type="evidence" value="ECO:0007669"/>
    <property type="project" value="UniProtKB-SubCell"/>
</dbReference>
<evidence type="ECO:0000256" key="1">
    <source>
        <dbReference type="ARBA" id="ARBA00004651"/>
    </source>
</evidence>
<dbReference type="AlphaFoldDB" id="A0A1H9R2Y2"/>
<dbReference type="InterPro" id="IPR007227">
    <property type="entry name" value="Cell_shape_determining_MreD"/>
</dbReference>
<keyword evidence="6 8" id="KW-1133">Transmembrane helix</keyword>
<feature type="transmembrane region" description="Helical" evidence="8">
    <location>
        <begin position="104"/>
        <end position="125"/>
    </location>
</feature>
<evidence type="ECO:0000256" key="5">
    <source>
        <dbReference type="ARBA" id="ARBA00022960"/>
    </source>
</evidence>
<dbReference type="RefSeq" id="WP_093072041.1">
    <property type="nucleotide sequence ID" value="NZ_BJVE01000011.1"/>
</dbReference>
<dbReference type="EMBL" id="FOGV01000004">
    <property type="protein sequence ID" value="SER66977.1"/>
    <property type="molecule type" value="Genomic_DNA"/>
</dbReference>
<protein>
    <submittedName>
        <fullName evidence="9">Rod shape-determining protein MreD</fullName>
    </submittedName>
</protein>
<keyword evidence="3" id="KW-1003">Cell membrane</keyword>
<accession>A0A1H9R2Y2</accession>
<dbReference type="Pfam" id="PF04093">
    <property type="entry name" value="MreD"/>
    <property type="match status" value="1"/>
</dbReference>
<evidence type="ECO:0000313" key="9">
    <source>
        <dbReference type="EMBL" id="SER66977.1"/>
    </source>
</evidence>
<name>A0A1H9R2Y2_9BACI</name>
<evidence type="ECO:0000256" key="7">
    <source>
        <dbReference type="ARBA" id="ARBA00023136"/>
    </source>
</evidence>
<keyword evidence="4 8" id="KW-0812">Transmembrane</keyword>
<keyword evidence="10" id="KW-1185">Reference proteome</keyword>
<dbReference type="NCBIfam" id="TIGR03426">
    <property type="entry name" value="shape_MreD"/>
    <property type="match status" value="1"/>
</dbReference>
<evidence type="ECO:0000313" key="10">
    <source>
        <dbReference type="Proteomes" id="UP000199318"/>
    </source>
</evidence>
<dbReference type="Proteomes" id="UP000199318">
    <property type="component" value="Unassembled WGS sequence"/>
</dbReference>
<evidence type="ECO:0000256" key="4">
    <source>
        <dbReference type="ARBA" id="ARBA00022692"/>
    </source>
</evidence>
<keyword evidence="7 8" id="KW-0472">Membrane</keyword>
<comment type="subcellular location">
    <subcellularLocation>
        <location evidence="1">Cell membrane</location>
        <topology evidence="1">Multi-pass membrane protein</topology>
    </subcellularLocation>
</comment>
<comment type="similarity">
    <text evidence="2">Belongs to the MreD family.</text>
</comment>
<feature type="transmembrane region" description="Helical" evidence="8">
    <location>
        <begin position="145"/>
        <end position="163"/>
    </location>
</feature>
<evidence type="ECO:0000256" key="3">
    <source>
        <dbReference type="ARBA" id="ARBA00022475"/>
    </source>
</evidence>
<reference evidence="10" key="1">
    <citation type="submission" date="2016-10" db="EMBL/GenBank/DDBJ databases">
        <authorList>
            <person name="de Groot N.N."/>
        </authorList>
    </citation>
    <scope>NUCLEOTIDE SEQUENCE [LARGE SCALE GENOMIC DNA]</scope>
    <source>
        <strain evidence="10">10nlg</strain>
    </source>
</reference>
<feature type="transmembrane region" description="Helical" evidence="8">
    <location>
        <begin position="78"/>
        <end position="97"/>
    </location>
</feature>
<keyword evidence="5" id="KW-0133">Cell shape</keyword>
<comment type="caution">
    <text evidence="9">The sequence shown here is derived from an EMBL/GenBank/DDBJ whole genome shotgun (WGS) entry which is preliminary data.</text>
</comment>
<evidence type="ECO:0000256" key="6">
    <source>
        <dbReference type="ARBA" id="ARBA00022989"/>
    </source>
</evidence>
<dbReference type="OrthoDB" id="1653857at2"/>
<feature type="transmembrane region" description="Helical" evidence="8">
    <location>
        <begin position="7"/>
        <end position="25"/>
    </location>
</feature>
<dbReference type="GO" id="GO:0008360">
    <property type="term" value="P:regulation of cell shape"/>
    <property type="evidence" value="ECO:0007669"/>
    <property type="project" value="UniProtKB-KW"/>
</dbReference>
<evidence type="ECO:0000256" key="8">
    <source>
        <dbReference type="SAM" id="Phobius"/>
    </source>
</evidence>
<gene>
    <name evidence="9" type="ORF">SAMN05444126_1048</name>
</gene>
<organism evidence="9 10">
    <name type="scientific">Salisediminibacterium halotolerans</name>
    <dbReference type="NCBI Taxonomy" id="517425"/>
    <lineage>
        <taxon>Bacteria</taxon>
        <taxon>Bacillati</taxon>
        <taxon>Bacillota</taxon>
        <taxon>Bacilli</taxon>
        <taxon>Bacillales</taxon>
        <taxon>Bacillaceae</taxon>
        <taxon>Salisediminibacterium</taxon>
    </lineage>
</organism>
<sequence length="173" mass="20130">MIVRYGFFLLLFAVLVFEGTVYQVFAPDFYGFPYSLIPRFLFVMIVFAGIYRGRGYALFYGILFGAVYDIVYSQVLGVYTFGMAFFAYILSMPIPAIKRSLPLTVTLIMVGFILLEYFVYGMMILTESTELPHNMFLYNRLLPSAVMNALFITVIAHPLRLWFEYIERHQNDF</sequence>
<dbReference type="STRING" id="1464123.SAMN05444126_1048"/>